<name>A0ABU5E0G3_9PROT</name>
<keyword evidence="4" id="KW-0133">Cell shape</keyword>
<evidence type="ECO:0000256" key="4">
    <source>
        <dbReference type="ARBA" id="ARBA00022960"/>
    </source>
</evidence>
<dbReference type="Gene3D" id="3.30.70.1070">
    <property type="entry name" value="Sporulation related repeat"/>
    <property type="match status" value="1"/>
</dbReference>
<keyword evidence="6" id="KW-0961">Cell wall biogenesis/degradation</keyword>
<keyword evidence="5" id="KW-0573">Peptidoglycan synthesis</keyword>
<dbReference type="Gene3D" id="3.40.710.10">
    <property type="entry name" value="DD-peptidase/beta-lactamase superfamily"/>
    <property type="match status" value="1"/>
</dbReference>
<comment type="similarity">
    <text evidence="1 7">Belongs to the peptidase S11 family.</text>
</comment>
<evidence type="ECO:0000259" key="8">
    <source>
        <dbReference type="Pfam" id="PF00768"/>
    </source>
</evidence>
<dbReference type="RefSeq" id="WP_320501448.1">
    <property type="nucleotide sequence ID" value="NZ_JAXCLX010000002.1"/>
</dbReference>
<evidence type="ECO:0000256" key="5">
    <source>
        <dbReference type="ARBA" id="ARBA00022984"/>
    </source>
</evidence>
<dbReference type="Pfam" id="PF00768">
    <property type="entry name" value="Peptidase_S11"/>
    <property type="match status" value="1"/>
</dbReference>
<dbReference type="SUPFAM" id="SSF110997">
    <property type="entry name" value="Sporulation related repeat"/>
    <property type="match status" value="1"/>
</dbReference>
<dbReference type="EMBL" id="JAXCLX010000002">
    <property type="protein sequence ID" value="MDY0872979.1"/>
    <property type="molecule type" value="Genomic_DNA"/>
</dbReference>
<dbReference type="InterPro" id="IPR018044">
    <property type="entry name" value="Peptidase_S11"/>
</dbReference>
<keyword evidence="2" id="KW-0732">Signal</keyword>
<dbReference type="PANTHER" id="PTHR21581">
    <property type="entry name" value="D-ALANYL-D-ALANINE CARBOXYPEPTIDASE"/>
    <property type="match status" value="1"/>
</dbReference>
<comment type="caution">
    <text evidence="10">The sequence shown here is derived from an EMBL/GenBank/DDBJ whole genome shotgun (WGS) entry which is preliminary data.</text>
</comment>
<keyword evidence="10" id="KW-0121">Carboxypeptidase</keyword>
<dbReference type="SUPFAM" id="SSF56601">
    <property type="entry name" value="beta-lactamase/transpeptidase-like"/>
    <property type="match status" value="1"/>
</dbReference>
<keyword evidence="10" id="KW-0645">Protease</keyword>
<gene>
    <name evidence="10" type="ORF">SMD31_13640</name>
</gene>
<dbReference type="PANTHER" id="PTHR21581:SF6">
    <property type="entry name" value="TRAFFICKING PROTEIN PARTICLE COMPLEX SUBUNIT 12"/>
    <property type="match status" value="1"/>
</dbReference>
<evidence type="ECO:0000259" key="9">
    <source>
        <dbReference type="Pfam" id="PF05036"/>
    </source>
</evidence>
<dbReference type="PRINTS" id="PR00725">
    <property type="entry name" value="DADACBPTASE1"/>
</dbReference>
<evidence type="ECO:0000256" key="6">
    <source>
        <dbReference type="ARBA" id="ARBA00023316"/>
    </source>
</evidence>
<evidence type="ECO:0000256" key="1">
    <source>
        <dbReference type="ARBA" id="ARBA00007164"/>
    </source>
</evidence>
<dbReference type="InterPro" id="IPR036680">
    <property type="entry name" value="SPOR-like_sf"/>
</dbReference>
<evidence type="ECO:0000256" key="3">
    <source>
        <dbReference type="ARBA" id="ARBA00022801"/>
    </source>
</evidence>
<keyword evidence="11" id="KW-1185">Reference proteome</keyword>
<evidence type="ECO:0000256" key="7">
    <source>
        <dbReference type="RuleBase" id="RU004016"/>
    </source>
</evidence>
<feature type="domain" description="Peptidase S11 D-alanyl-D-alanine carboxypeptidase A N-terminal" evidence="8">
    <location>
        <begin position="44"/>
        <end position="260"/>
    </location>
</feature>
<evidence type="ECO:0000256" key="2">
    <source>
        <dbReference type="ARBA" id="ARBA00022729"/>
    </source>
</evidence>
<dbReference type="Pfam" id="PF05036">
    <property type="entry name" value="SPOR"/>
    <property type="match status" value="1"/>
</dbReference>
<accession>A0ABU5E0G3</accession>
<evidence type="ECO:0000313" key="10">
    <source>
        <dbReference type="EMBL" id="MDY0872979.1"/>
    </source>
</evidence>
<sequence length="461" mass="48171">MLLPHQPARGSILSVLRLFGAALAILALTSVLGLTAAQAKPVAASIVVDAETGEVLSRSNADAQTYPASLTKMMTLYLLFDALDKGTIKLTDRITFSKNAASEAATNMNVQAGDTINVETAILAMVVRSANDVSTAVGERLGGTETAFARMMTAKARQLGMNNTTYRNANGLPNPGQVTTARDQATLGVALLRDHPKYYGYFGRNSFVYRGNTYGGHNRVMKKFAGADGIKTGYIRAAGFNLVSSAERNGRRLVGVVLGGASAPIRDKQMVALLTDGFKTRQGIGDVLIAKAPGSAGPAQLTPTVAANSNVADDGADETDMDAVVASALVPTPKPTRQDDSIGTAIATMASVSLAPAVAASPDSQSVANVWSSDKNQFGIQVGAYSKFKPAQKAAERATKAVPALLADARIVIDRGNSDIYRARVFGLSKTDADAACKKLKAKQTDCLVVKADSSVAQTLQ</sequence>
<proteinExistence type="inferred from homology"/>
<dbReference type="InterPro" id="IPR012338">
    <property type="entry name" value="Beta-lactam/transpept-like"/>
</dbReference>
<keyword evidence="3" id="KW-0378">Hydrolase</keyword>
<reference evidence="10 11" key="1">
    <citation type="journal article" date="2013" name="Antonie Van Leeuwenhoek">
        <title>Dongia rigui sp. nov., isolated from freshwater of a large wetland in Korea.</title>
        <authorList>
            <person name="Baik K.S."/>
            <person name="Hwang Y.M."/>
            <person name="Choi J.S."/>
            <person name="Kwon J."/>
            <person name="Seong C.N."/>
        </authorList>
    </citation>
    <scope>NUCLEOTIDE SEQUENCE [LARGE SCALE GENOMIC DNA]</scope>
    <source>
        <strain evidence="10 11">04SU4-P</strain>
    </source>
</reference>
<feature type="domain" description="SPOR" evidence="9">
    <location>
        <begin position="377"/>
        <end position="451"/>
    </location>
</feature>
<dbReference type="InterPro" id="IPR001967">
    <property type="entry name" value="Peptidase_S11_N"/>
</dbReference>
<dbReference type="GO" id="GO:0004180">
    <property type="term" value="F:carboxypeptidase activity"/>
    <property type="evidence" value="ECO:0007669"/>
    <property type="project" value="UniProtKB-KW"/>
</dbReference>
<evidence type="ECO:0000313" key="11">
    <source>
        <dbReference type="Proteomes" id="UP001271769"/>
    </source>
</evidence>
<dbReference type="Proteomes" id="UP001271769">
    <property type="component" value="Unassembled WGS sequence"/>
</dbReference>
<dbReference type="InterPro" id="IPR007730">
    <property type="entry name" value="SPOR-like_dom"/>
</dbReference>
<organism evidence="10 11">
    <name type="scientific">Dongia rigui</name>
    <dbReference type="NCBI Taxonomy" id="940149"/>
    <lineage>
        <taxon>Bacteria</taxon>
        <taxon>Pseudomonadati</taxon>
        <taxon>Pseudomonadota</taxon>
        <taxon>Alphaproteobacteria</taxon>
        <taxon>Rhodospirillales</taxon>
        <taxon>Dongiaceae</taxon>
        <taxon>Dongia</taxon>
    </lineage>
</organism>
<protein>
    <submittedName>
        <fullName evidence="10">D-alanyl-D-alanine carboxypeptidase</fullName>
    </submittedName>
</protein>